<keyword evidence="4" id="KW-1185">Reference proteome</keyword>
<evidence type="ECO:0000259" key="2">
    <source>
        <dbReference type="Pfam" id="PF16795"/>
    </source>
</evidence>
<evidence type="ECO:0000313" key="3">
    <source>
        <dbReference type="EMBL" id="AKB85404.1"/>
    </source>
</evidence>
<evidence type="ECO:0000313" key="4">
    <source>
        <dbReference type="Proteomes" id="UP000033048"/>
    </source>
</evidence>
<dbReference type="Gene3D" id="1.10.443.10">
    <property type="entry name" value="Intergrase catalytic core"/>
    <property type="match status" value="1"/>
</dbReference>
<name>A0A0E3X0K4_METMT</name>
<organism evidence="3 4">
    <name type="scientific">Methanococcoides methylutens MM1</name>
    <dbReference type="NCBI Taxonomy" id="1434104"/>
    <lineage>
        <taxon>Archaea</taxon>
        <taxon>Methanobacteriati</taxon>
        <taxon>Methanobacteriota</taxon>
        <taxon>Stenosarchaea group</taxon>
        <taxon>Methanomicrobia</taxon>
        <taxon>Methanosarcinales</taxon>
        <taxon>Methanosarcinaceae</taxon>
        <taxon>Methanococcoides</taxon>
    </lineage>
</organism>
<gene>
    <name evidence="3" type="ORF">MCMEM_1351</name>
</gene>
<dbReference type="HOGENOM" id="CLU_062372_0_0_2"/>
<dbReference type="AlphaFoldDB" id="A0A0E3X0K4"/>
<dbReference type="Proteomes" id="UP000033048">
    <property type="component" value="Chromosome"/>
</dbReference>
<dbReference type="GO" id="GO:0006310">
    <property type="term" value="P:DNA recombination"/>
    <property type="evidence" value="ECO:0007669"/>
    <property type="project" value="UniProtKB-KW"/>
</dbReference>
<feature type="domain" description="Integrase SSV1 C-terminal" evidence="2">
    <location>
        <begin position="83"/>
        <end position="240"/>
    </location>
</feature>
<dbReference type="OrthoDB" id="40845at2157"/>
<dbReference type="InterPro" id="IPR031857">
    <property type="entry name" value="Integrase_SSV1_C"/>
</dbReference>
<dbReference type="KEGG" id="mmet:MCMEM_1351"/>
<dbReference type="SUPFAM" id="SSF56349">
    <property type="entry name" value="DNA breaking-rejoining enzymes"/>
    <property type="match status" value="1"/>
</dbReference>
<dbReference type="GO" id="GO:0015074">
    <property type="term" value="P:DNA integration"/>
    <property type="evidence" value="ECO:0007669"/>
    <property type="project" value="InterPro"/>
</dbReference>
<dbReference type="EMBL" id="CP009518">
    <property type="protein sequence ID" value="AKB85404.1"/>
    <property type="molecule type" value="Genomic_DNA"/>
</dbReference>
<proteinExistence type="predicted"/>
<keyword evidence="1" id="KW-0233">DNA recombination</keyword>
<sequence>MDLRDIIPSTKQSYRSAVPRFFEKYVVYKPKDLRAFKLKDKESRGLRNFFNYCEDEDIDYVVGYSIEKWRRFIKIRKSGVTEVYVTNDEVKEAYDACPDDMKTIFQLLAYSGSRLTHIHKMLQSFDERKIIVDGDVAYYPTASFSEGTKNTFEVFFPTTFIPKLKSISKVYCYFTFMKKIRHGRVSAKTIRKWHLNIMIKEGVTESLADFIQGRASMTVGSAHYLNKVEQAKNEYRRIMRKLSIV</sequence>
<dbReference type="InterPro" id="IPR013762">
    <property type="entry name" value="Integrase-like_cat_sf"/>
</dbReference>
<dbReference type="InterPro" id="IPR011010">
    <property type="entry name" value="DNA_brk_join_enz"/>
</dbReference>
<accession>A0A0E3X0K4</accession>
<dbReference type="RefSeq" id="WP_048205498.1">
    <property type="nucleotide sequence ID" value="NZ_CP009518.1"/>
</dbReference>
<reference evidence="3 4" key="1">
    <citation type="submission" date="2014-07" db="EMBL/GenBank/DDBJ databases">
        <title>Methanogenic archaea and the global carbon cycle.</title>
        <authorList>
            <person name="Henriksen J.R."/>
            <person name="Luke J."/>
            <person name="Reinhart S."/>
            <person name="Benedict M.N."/>
            <person name="Youngblut N.D."/>
            <person name="Metcalf M.E."/>
            <person name="Whitaker R.J."/>
            <person name="Metcalf W.W."/>
        </authorList>
    </citation>
    <scope>NUCLEOTIDE SEQUENCE [LARGE SCALE GENOMIC DNA]</scope>
    <source>
        <strain evidence="3 4">MM1</strain>
    </source>
</reference>
<dbReference type="Pfam" id="PF16795">
    <property type="entry name" value="Phage_integr_3"/>
    <property type="match status" value="1"/>
</dbReference>
<evidence type="ECO:0000256" key="1">
    <source>
        <dbReference type="ARBA" id="ARBA00023172"/>
    </source>
</evidence>
<dbReference type="GeneID" id="24893896"/>
<protein>
    <submittedName>
        <fullName evidence="3">Integrase</fullName>
    </submittedName>
</protein>
<dbReference type="GO" id="GO:0003677">
    <property type="term" value="F:DNA binding"/>
    <property type="evidence" value="ECO:0007669"/>
    <property type="project" value="InterPro"/>
</dbReference>